<evidence type="ECO:0000256" key="3">
    <source>
        <dbReference type="ARBA" id="ARBA00022448"/>
    </source>
</evidence>
<evidence type="ECO:0000256" key="5">
    <source>
        <dbReference type="ARBA" id="ARBA00022927"/>
    </source>
</evidence>
<dbReference type="PROSITE" id="PS51434">
    <property type="entry name" value="NUP_C"/>
    <property type="match status" value="1"/>
</dbReference>
<dbReference type="Pfam" id="PF04096">
    <property type="entry name" value="Nucleoporin2"/>
    <property type="match status" value="1"/>
</dbReference>
<comment type="similarity">
    <text evidence="2">Belongs to the nucleoporin GLFG family.</text>
</comment>
<dbReference type="Gene3D" id="3.30.1610.10">
    <property type="entry name" value="Peptidase S59, nucleoporin"/>
    <property type="match status" value="1"/>
</dbReference>
<evidence type="ECO:0000256" key="1">
    <source>
        <dbReference type="ARBA" id="ARBA00004567"/>
    </source>
</evidence>
<comment type="subcellular location">
    <subcellularLocation>
        <location evidence="1">Nucleus</location>
        <location evidence="1">Nuclear pore complex</location>
    </subcellularLocation>
</comment>
<dbReference type="SUPFAM" id="SSF82215">
    <property type="entry name" value="C-terminal autoproteolytic domain of nucleoporin nup98"/>
    <property type="match status" value="1"/>
</dbReference>
<name>A0AAW1KRT7_POPJA</name>
<gene>
    <name evidence="11" type="ORF">QE152_g19380</name>
</gene>
<evidence type="ECO:0000313" key="12">
    <source>
        <dbReference type="Proteomes" id="UP001458880"/>
    </source>
</evidence>
<dbReference type="GO" id="GO:0006606">
    <property type="term" value="P:protein import into nucleus"/>
    <property type="evidence" value="ECO:0007669"/>
    <property type="project" value="TreeGrafter"/>
</dbReference>
<keyword evidence="4" id="KW-0509">mRNA transport</keyword>
<sequence>MTKCNTKSTARSSDYEPPTPVPEALSTDRSRTRSRNTYRGRRNDADDRPGIYSRAQIDRSAENEAFASNNNENRNNNLFVFGNGANAVQNYNASKFSFTAPRKPPKPPAFQFGPPFQPLPQPPSNPVGNNFPPFEKKSIYTTLNSPMSSGSNMQNSRMLTQSNIINGFNPFVLPQQNQYGHQQQPNRYNTPGNQQLINRNPPGLQFGVQPQQPVLNFNNNAGFQFNQPPQQQGPNLSSLHFGVNQQQTPHFNNQFGFNPGLNFSSSSNLNNPPIQFGLQFGNQPQKQQPQQLNSFQPPQFGNQSQFNPPNLQFGAQQPQQKTFQPPAPPLGSKNVLKTRATPSSGFNFGNMWKLPQIQQQPGFTPPPPHTATQPSPSGFNKSIAQLPQILPPAAPTPQPAPATPQFGFGAPPPAFGAFGGTPPAPVTSQPTFVPPPNLPKTNYQKPQAIKPQQKLPQTSFSTPGFNPVQILPNATSQNSLSLAQIQNLDLDTIINFRKSREADFRESMILFSKINPFAPIPMVEAKGKVTKTHNDGDASAMKEICLELPKSVVAATPLAKRIEFFKLSEREITFGKTIDDDRTTKKLADHFRRRKPARSIAAEPKLDSAVKPAKSRRKEHVSKPIPLRKPRREDRCTSCHILLPKSSVFVQCNACYVSQGTQCDPLKQNPCGIILRREGYYTIPSLEELPKLKRLDGQCIVEGFTIGRLGYGSVTYQDPINVTNLNLDEIVHFDHREISIYPDESNKPPIGHGLNKRAQVTLDSIYPTGKSPHDVIRDVETIEAMNFTDVLRKMCKRNGTRFVDYRPETGSWSFMVEHFSKHKFGEPMSKDEAKLFRKKERIELIERQIRLNEIRLGSKRVQRAGELIRDFKKNLSHHCEKFSSALKEVEDKISENIDR</sequence>
<keyword evidence="3" id="KW-0813">Transport</keyword>
<feature type="region of interest" description="Disordered" evidence="9">
    <location>
        <begin position="247"/>
        <end position="430"/>
    </location>
</feature>
<dbReference type="AlphaFoldDB" id="A0AAW1KRT7"/>
<keyword evidence="7" id="KW-0906">Nuclear pore complex</keyword>
<evidence type="ECO:0000256" key="9">
    <source>
        <dbReference type="SAM" id="MobiDB-lite"/>
    </source>
</evidence>
<protein>
    <submittedName>
        <fullName evidence="11">Nucleoporin autopeptidase</fullName>
    </submittedName>
</protein>
<keyword evidence="6" id="KW-0811">Translocation</keyword>
<keyword evidence="12" id="KW-1185">Reference proteome</keyword>
<proteinExistence type="inferred from homology"/>
<dbReference type="InterPro" id="IPR037665">
    <property type="entry name" value="Nucleoporin_S59-like"/>
</dbReference>
<comment type="caution">
    <text evidence="11">The sequence shown here is derived from an EMBL/GenBank/DDBJ whole genome shotgun (WGS) entry which is preliminary data.</text>
</comment>
<feature type="compositionally biased region" description="Pro residues" evidence="9">
    <location>
        <begin position="389"/>
        <end position="402"/>
    </location>
</feature>
<dbReference type="InterPro" id="IPR007230">
    <property type="entry name" value="Nup98_auto-Pept-S59_dom"/>
</dbReference>
<feature type="region of interest" description="Disordered" evidence="9">
    <location>
        <begin position="1"/>
        <end position="51"/>
    </location>
</feature>
<keyword evidence="5" id="KW-0653">Protein transport</keyword>
<evidence type="ECO:0000256" key="6">
    <source>
        <dbReference type="ARBA" id="ARBA00023010"/>
    </source>
</evidence>
<organism evidence="11 12">
    <name type="scientific">Popillia japonica</name>
    <name type="common">Japanese beetle</name>
    <dbReference type="NCBI Taxonomy" id="7064"/>
    <lineage>
        <taxon>Eukaryota</taxon>
        <taxon>Metazoa</taxon>
        <taxon>Ecdysozoa</taxon>
        <taxon>Arthropoda</taxon>
        <taxon>Hexapoda</taxon>
        <taxon>Insecta</taxon>
        <taxon>Pterygota</taxon>
        <taxon>Neoptera</taxon>
        <taxon>Endopterygota</taxon>
        <taxon>Coleoptera</taxon>
        <taxon>Polyphaga</taxon>
        <taxon>Scarabaeiformia</taxon>
        <taxon>Scarabaeidae</taxon>
        <taxon>Rutelinae</taxon>
        <taxon>Popillia</taxon>
    </lineage>
</organism>
<evidence type="ECO:0000256" key="2">
    <source>
        <dbReference type="ARBA" id="ARBA00008926"/>
    </source>
</evidence>
<dbReference type="Proteomes" id="UP001458880">
    <property type="component" value="Unassembled WGS sequence"/>
</dbReference>
<dbReference type="EMBL" id="JASPKY010000182">
    <property type="protein sequence ID" value="KAK9723116.1"/>
    <property type="molecule type" value="Genomic_DNA"/>
</dbReference>
<feature type="compositionally biased region" description="Low complexity" evidence="9">
    <location>
        <begin position="255"/>
        <end position="299"/>
    </location>
</feature>
<dbReference type="GO" id="GO:0044614">
    <property type="term" value="C:nuclear pore cytoplasmic filaments"/>
    <property type="evidence" value="ECO:0007669"/>
    <property type="project" value="TreeGrafter"/>
</dbReference>
<evidence type="ECO:0000256" key="4">
    <source>
        <dbReference type="ARBA" id="ARBA00022816"/>
    </source>
</evidence>
<dbReference type="GO" id="GO:0051028">
    <property type="term" value="P:mRNA transport"/>
    <property type="evidence" value="ECO:0007669"/>
    <property type="project" value="UniProtKB-KW"/>
</dbReference>
<evidence type="ECO:0000259" key="10">
    <source>
        <dbReference type="PROSITE" id="PS51434"/>
    </source>
</evidence>
<dbReference type="GO" id="GO:0008139">
    <property type="term" value="F:nuclear localization sequence binding"/>
    <property type="evidence" value="ECO:0007669"/>
    <property type="project" value="TreeGrafter"/>
</dbReference>
<dbReference type="GO" id="GO:0006405">
    <property type="term" value="P:RNA export from nucleus"/>
    <property type="evidence" value="ECO:0007669"/>
    <property type="project" value="TreeGrafter"/>
</dbReference>
<accession>A0AAW1KRT7</accession>
<dbReference type="PANTHER" id="PTHR23198">
    <property type="entry name" value="NUCLEOPORIN"/>
    <property type="match status" value="1"/>
</dbReference>
<feature type="compositionally biased region" description="Polar residues" evidence="9">
    <location>
        <begin position="1"/>
        <end position="12"/>
    </location>
</feature>
<evidence type="ECO:0000313" key="11">
    <source>
        <dbReference type="EMBL" id="KAK9723116.1"/>
    </source>
</evidence>
<evidence type="ECO:0000256" key="7">
    <source>
        <dbReference type="ARBA" id="ARBA00023132"/>
    </source>
</evidence>
<dbReference type="PANTHER" id="PTHR23198:SF6">
    <property type="entry name" value="NUCLEAR PORE COMPLEX PROTEIN NUP98-NUP96"/>
    <property type="match status" value="1"/>
</dbReference>
<feature type="domain" description="Peptidase S59" evidence="10">
    <location>
        <begin position="677"/>
        <end position="819"/>
    </location>
</feature>
<dbReference type="GO" id="GO:0034398">
    <property type="term" value="P:telomere tethering at nuclear periphery"/>
    <property type="evidence" value="ECO:0007669"/>
    <property type="project" value="TreeGrafter"/>
</dbReference>
<feature type="compositionally biased region" description="Polar residues" evidence="9">
    <location>
        <begin position="300"/>
        <end position="323"/>
    </location>
</feature>
<dbReference type="InterPro" id="IPR036903">
    <property type="entry name" value="Nup98_auto-Pept-S59_dom_sf"/>
</dbReference>
<reference evidence="11 12" key="1">
    <citation type="journal article" date="2024" name="BMC Genomics">
        <title>De novo assembly and annotation of Popillia japonica's genome with initial clues to its potential as an invasive pest.</title>
        <authorList>
            <person name="Cucini C."/>
            <person name="Boschi S."/>
            <person name="Funari R."/>
            <person name="Cardaioli E."/>
            <person name="Iannotti N."/>
            <person name="Marturano G."/>
            <person name="Paoli F."/>
            <person name="Bruttini M."/>
            <person name="Carapelli A."/>
            <person name="Frati F."/>
            <person name="Nardi F."/>
        </authorList>
    </citation>
    <scope>NUCLEOTIDE SEQUENCE [LARGE SCALE GENOMIC DNA]</scope>
    <source>
        <strain evidence="11">DMR45628</strain>
    </source>
</reference>
<dbReference type="GO" id="GO:0017056">
    <property type="term" value="F:structural constituent of nuclear pore"/>
    <property type="evidence" value="ECO:0007669"/>
    <property type="project" value="InterPro"/>
</dbReference>
<dbReference type="GO" id="GO:0000973">
    <property type="term" value="P:post-transcriptional tethering of RNA polymerase II gene DNA at nuclear periphery"/>
    <property type="evidence" value="ECO:0007669"/>
    <property type="project" value="TreeGrafter"/>
</dbReference>
<keyword evidence="8" id="KW-0539">Nucleus</keyword>
<evidence type="ECO:0000256" key="8">
    <source>
        <dbReference type="ARBA" id="ARBA00023242"/>
    </source>
</evidence>
<dbReference type="GO" id="GO:0003723">
    <property type="term" value="F:RNA binding"/>
    <property type="evidence" value="ECO:0007669"/>
    <property type="project" value="TreeGrafter"/>
</dbReference>